<evidence type="ECO:0000256" key="5">
    <source>
        <dbReference type="ARBA" id="ARBA00023136"/>
    </source>
</evidence>
<dbReference type="PROSITE" id="PS00409">
    <property type="entry name" value="PROKAR_NTER_METHYL"/>
    <property type="match status" value="1"/>
</dbReference>
<dbReference type="InterPro" id="IPR012902">
    <property type="entry name" value="N_methyl_site"/>
</dbReference>
<feature type="transmembrane region" description="Helical" evidence="6">
    <location>
        <begin position="6"/>
        <end position="29"/>
    </location>
</feature>
<dbReference type="Pfam" id="PF07963">
    <property type="entry name" value="N_methyl"/>
    <property type="match status" value="1"/>
</dbReference>
<name>A0A1C9W8P1_9GAMM</name>
<dbReference type="AlphaFoldDB" id="A0A1C9W8P1"/>
<dbReference type="GO" id="GO:0015628">
    <property type="term" value="P:protein secretion by the type II secretion system"/>
    <property type="evidence" value="ECO:0007669"/>
    <property type="project" value="InterPro"/>
</dbReference>
<evidence type="ECO:0000256" key="4">
    <source>
        <dbReference type="ARBA" id="ARBA00022989"/>
    </source>
</evidence>
<dbReference type="InterPro" id="IPR045584">
    <property type="entry name" value="Pilin-like"/>
</dbReference>
<evidence type="ECO:0000256" key="6">
    <source>
        <dbReference type="SAM" id="Phobius"/>
    </source>
</evidence>
<dbReference type="RefSeq" id="WP_069947514.1">
    <property type="nucleotide sequence ID" value="NZ_CP014143.1"/>
</dbReference>
<dbReference type="InterPro" id="IPR002416">
    <property type="entry name" value="T2SS_protein-GspH"/>
</dbReference>
<dbReference type="STRING" id="1769779.AUP74_02099"/>
<organism evidence="7 8">
    <name type="scientific">Microbulbifer aggregans</name>
    <dbReference type="NCBI Taxonomy" id="1769779"/>
    <lineage>
        <taxon>Bacteria</taxon>
        <taxon>Pseudomonadati</taxon>
        <taxon>Pseudomonadota</taxon>
        <taxon>Gammaproteobacteria</taxon>
        <taxon>Cellvibrionales</taxon>
        <taxon>Microbulbiferaceae</taxon>
        <taxon>Microbulbifer</taxon>
    </lineage>
</organism>
<dbReference type="NCBIfam" id="TIGR02532">
    <property type="entry name" value="IV_pilin_GFxxxE"/>
    <property type="match status" value="1"/>
</dbReference>
<proteinExistence type="predicted"/>
<dbReference type="GO" id="GO:0016020">
    <property type="term" value="C:membrane"/>
    <property type="evidence" value="ECO:0007669"/>
    <property type="project" value="UniProtKB-SubCell"/>
</dbReference>
<keyword evidence="8" id="KW-1185">Reference proteome</keyword>
<evidence type="ECO:0000256" key="3">
    <source>
        <dbReference type="ARBA" id="ARBA00022692"/>
    </source>
</evidence>
<dbReference type="GO" id="GO:0043683">
    <property type="term" value="P:type IV pilus assembly"/>
    <property type="evidence" value="ECO:0007669"/>
    <property type="project" value="InterPro"/>
</dbReference>
<reference evidence="8" key="1">
    <citation type="submission" date="2016-01" db="EMBL/GenBank/DDBJ databases">
        <title>Complete genome sequence of Microbulbifer sp. CCB-MM1, a halophile isolated from Matang Mangrove Forest, Perak.</title>
        <authorList>
            <person name="Moh T.H."/>
            <person name="Dinesh B."/>
            <person name="Lau N.-S."/>
            <person name="Go F."/>
            <person name="Alexander Chong S.-C."/>
        </authorList>
    </citation>
    <scope>NUCLEOTIDE SEQUENCE [LARGE SCALE GENOMIC DNA]</scope>
    <source>
        <strain evidence="8">CCB-MM1</strain>
    </source>
</reference>
<gene>
    <name evidence="7" type="primary">pilE_2</name>
    <name evidence="7" type="ORF">AUP74_02099</name>
</gene>
<dbReference type="Pfam" id="PF16732">
    <property type="entry name" value="ComP_DUS"/>
    <property type="match status" value="1"/>
</dbReference>
<evidence type="ECO:0000313" key="7">
    <source>
        <dbReference type="EMBL" id="AOS97523.1"/>
    </source>
</evidence>
<keyword evidence="2" id="KW-0488">Methylation</keyword>
<accession>A0A1C9W8P1</accession>
<dbReference type="SUPFAM" id="SSF54523">
    <property type="entry name" value="Pili subunits"/>
    <property type="match status" value="1"/>
</dbReference>
<evidence type="ECO:0000313" key="8">
    <source>
        <dbReference type="Proteomes" id="UP000095672"/>
    </source>
</evidence>
<keyword evidence="4 6" id="KW-1133">Transmembrane helix</keyword>
<dbReference type="PANTHER" id="PTHR30093">
    <property type="entry name" value="GENERAL SECRETION PATHWAY PROTEIN G"/>
    <property type="match status" value="1"/>
</dbReference>
<dbReference type="GO" id="GO:0015627">
    <property type="term" value="C:type II protein secretion system complex"/>
    <property type="evidence" value="ECO:0007669"/>
    <property type="project" value="InterPro"/>
</dbReference>
<evidence type="ECO:0000256" key="2">
    <source>
        <dbReference type="ARBA" id="ARBA00022481"/>
    </source>
</evidence>
<protein>
    <submittedName>
        <fullName evidence="7">Fimbrial protein</fullName>
    </submittedName>
</protein>
<dbReference type="KEGG" id="micc:AUP74_02099"/>
<keyword evidence="5 6" id="KW-0472">Membrane</keyword>
<dbReference type="PRINTS" id="PR00885">
    <property type="entry name" value="BCTERIALGSPH"/>
</dbReference>
<dbReference type="EMBL" id="CP014143">
    <property type="protein sequence ID" value="AOS97523.1"/>
    <property type="molecule type" value="Genomic_DNA"/>
</dbReference>
<dbReference type="Gene3D" id="3.30.700.10">
    <property type="entry name" value="Glycoprotein, Type 4 Pilin"/>
    <property type="match status" value="1"/>
</dbReference>
<dbReference type="OrthoDB" id="5296638at2"/>
<dbReference type="InterPro" id="IPR031982">
    <property type="entry name" value="PilE-like"/>
</dbReference>
<sequence length="139" mass="14557">MNSKGFTLIELMIAVAIVAILAAIAVPSYQDSVRKSRRSDATAALLRLQLEQEKLRANCRFYAGTLAGAESCGTDAASSSLNFSTASEKGFYNISVTAASGNGYTITADPTGSQAADTDCDPIQYVYPAGTKTPAGCWD</sequence>
<keyword evidence="3 6" id="KW-0812">Transmembrane</keyword>
<dbReference type="Proteomes" id="UP000095672">
    <property type="component" value="Chromosome"/>
</dbReference>
<evidence type="ECO:0000256" key="1">
    <source>
        <dbReference type="ARBA" id="ARBA00004167"/>
    </source>
</evidence>
<dbReference type="PANTHER" id="PTHR30093:SF47">
    <property type="entry name" value="TYPE IV PILUS NON-CORE MINOR PILIN PILE"/>
    <property type="match status" value="1"/>
</dbReference>
<comment type="subcellular location">
    <subcellularLocation>
        <location evidence="1">Membrane</location>
        <topology evidence="1">Single-pass membrane protein</topology>
    </subcellularLocation>
</comment>